<dbReference type="EMBL" id="CP036316">
    <property type="protein sequence ID" value="QDT65289.1"/>
    <property type="molecule type" value="Genomic_DNA"/>
</dbReference>
<dbReference type="AlphaFoldDB" id="A0A517TA93"/>
<name>A0A517TA93_9PLAN</name>
<evidence type="ECO:0000256" key="1">
    <source>
        <dbReference type="SAM" id="MobiDB-lite"/>
    </source>
</evidence>
<keyword evidence="4" id="KW-1185">Reference proteome</keyword>
<gene>
    <name evidence="3" type="ORF">V22_25370</name>
</gene>
<keyword evidence="2" id="KW-1133">Transmembrane helix</keyword>
<proteinExistence type="predicted"/>
<dbReference type="OrthoDB" id="292816at2"/>
<evidence type="ECO:0000256" key="2">
    <source>
        <dbReference type="SAM" id="Phobius"/>
    </source>
</evidence>
<evidence type="ECO:0000313" key="3">
    <source>
        <dbReference type="EMBL" id="QDT65289.1"/>
    </source>
</evidence>
<sequence length="127" mass="14368">MIAQLTLTWKELGLAMSKGTPLEWVLFGTATLFVISAIFGLFKFRESWRGDTDPAVTNAEMLVQLRELVDQGELTDEEYRSVRSRVPTFDGSIEVPVRQELKLSSDNLDRDDSDYSEKDTTRDASSD</sequence>
<dbReference type="RefSeq" id="WP_145263162.1">
    <property type="nucleotide sequence ID" value="NZ_CP036316.1"/>
</dbReference>
<keyword evidence="2" id="KW-0472">Membrane</keyword>
<reference evidence="3 4" key="1">
    <citation type="submission" date="2019-02" db="EMBL/GenBank/DDBJ databases">
        <title>Deep-cultivation of Planctomycetes and their phenomic and genomic characterization uncovers novel biology.</title>
        <authorList>
            <person name="Wiegand S."/>
            <person name="Jogler M."/>
            <person name="Boedeker C."/>
            <person name="Pinto D."/>
            <person name="Vollmers J."/>
            <person name="Rivas-Marin E."/>
            <person name="Kohn T."/>
            <person name="Peeters S.H."/>
            <person name="Heuer A."/>
            <person name="Rast P."/>
            <person name="Oberbeckmann S."/>
            <person name="Bunk B."/>
            <person name="Jeske O."/>
            <person name="Meyerdierks A."/>
            <person name="Storesund J.E."/>
            <person name="Kallscheuer N."/>
            <person name="Luecker S."/>
            <person name="Lage O.M."/>
            <person name="Pohl T."/>
            <person name="Merkel B.J."/>
            <person name="Hornburger P."/>
            <person name="Mueller R.-W."/>
            <person name="Bruemmer F."/>
            <person name="Labrenz M."/>
            <person name="Spormann A.M."/>
            <person name="Op den Camp H."/>
            <person name="Overmann J."/>
            <person name="Amann R."/>
            <person name="Jetten M.S.M."/>
            <person name="Mascher T."/>
            <person name="Medema M.H."/>
            <person name="Devos D.P."/>
            <person name="Kaster A.-K."/>
            <person name="Ovreas L."/>
            <person name="Rohde M."/>
            <person name="Galperin M.Y."/>
            <person name="Jogler C."/>
        </authorList>
    </citation>
    <scope>NUCLEOTIDE SEQUENCE [LARGE SCALE GENOMIC DNA]</scope>
    <source>
        <strain evidence="3 4">V22</strain>
    </source>
</reference>
<feature type="region of interest" description="Disordered" evidence="1">
    <location>
        <begin position="101"/>
        <end position="127"/>
    </location>
</feature>
<protein>
    <submittedName>
        <fullName evidence="3">Uncharacterized protein</fullName>
    </submittedName>
</protein>
<dbReference type="KEGG" id="chya:V22_25370"/>
<evidence type="ECO:0000313" key="4">
    <source>
        <dbReference type="Proteomes" id="UP000319976"/>
    </source>
</evidence>
<keyword evidence="2" id="KW-0812">Transmembrane</keyword>
<dbReference type="Proteomes" id="UP000319976">
    <property type="component" value="Chromosome"/>
</dbReference>
<accession>A0A517TA93</accession>
<organism evidence="3 4">
    <name type="scientific">Calycomorphotria hydatis</name>
    <dbReference type="NCBI Taxonomy" id="2528027"/>
    <lineage>
        <taxon>Bacteria</taxon>
        <taxon>Pseudomonadati</taxon>
        <taxon>Planctomycetota</taxon>
        <taxon>Planctomycetia</taxon>
        <taxon>Planctomycetales</taxon>
        <taxon>Planctomycetaceae</taxon>
        <taxon>Calycomorphotria</taxon>
    </lineage>
</organism>
<feature type="transmembrane region" description="Helical" evidence="2">
    <location>
        <begin position="24"/>
        <end position="42"/>
    </location>
</feature>